<dbReference type="InterPro" id="IPR001034">
    <property type="entry name" value="DeoR_HTH"/>
</dbReference>
<dbReference type="PRINTS" id="PR00037">
    <property type="entry name" value="HTHLACR"/>
</dbReference>
<organism evidence="7 8">
    <name type="scientific">Staphylococcus condimenti</name>
    <dbReference type="NCBI Taxonomy" id="70255"/>
    <lineage>
        <taxon>Bacteria</taxon>
        <taxon>Bacillati</taxon>
        <taxon>Bacillota</taxon>
        <taxon>Bacilli</taxon>
        <taxon>Bacillales</taxon>
        <taxon>Staphylococcaceae</taxon>
        <taxon>Staphylococcus</taxon>
    </lineage>
</organism>
<dbReference type="InterPro" id="IPR036388">
    <property type="entry name" value="WH-like_DNA-bd_sf"/>
</dbReference>
<dbReference type="PROSITE" id="PS00894">
    <property type="entry name" value="HTH_DEOR_1"/>
    <property type="match status" value="1"/>
</dbReference>
<dbReference type="PANTHER" id="PTHR30363:SF56">
    <property type="entry name" value="TRANSCRIPTIONAL REGULATOR, DEOR FAMILY"/>
    <property type="match status" value="1"/>
</dbReference>
<dbReference type="PROSITE" id="PS51000">
    <property type="entry name" value="HTH_DEOR_2"/>
    <property type="match status" value="1"/>
</dbReference>
<evidence type="ECO:0000259" key="5">
    <source>
        <dbReference type="PROSITE" id="PS51000"/>
    </source>
</evidence>
<proteinExistence type="predicted"/>
<dbReference type="GO" id="GO:0005988">
    <property type="term" value="P:lactose metabolic process"/>
    <property type="evidence" value="ECO:0007669"/>
    <property type="project" value="UniProtKB-KW"/>
</dbReference>
<dbReference type="Pfam" id="PF08220">
    <property type="entry name" value="HTH_DeoR"/>
    <property type="match status" value="1"/>
</dbReference>
<reference evidence="6 9" key="2">
    <citation type="submission" date="2021-01" db="EMBL/GenBank/DDBJ databases">
        <title>FDA dAtabase for Regulatory Grade micrObial Sequences (FDA-ARGOS): Supporting development and validation of Infectious Disease Dx tests.</title>
        <authorList>
            <person name="Sproer C."/>
            <person name="Gronow S."/>
            <person name="Severitt S."/>
            <person name="Schroder I."/>
            <person name="Tallon L."/>
            <person name="Sadzewicz L."/>
            <person name="Zhao X."/>
            <person name="Boylan J."/>
            <person name="Ott S."/>
            <person name="Bowen H."/>
            <person name="Vavikolanu K."/>
            <person name="Mehta A."/>
            <person name="Aluvathingal J."/>
            <person name="Nadendla S."/>
            <person name="Lowell S."/>
            <person name="Myers T."/>
            <person name="Yan Y."/>
            <person name="Sichtig H."/>
        </authorList>
    </citation>
    <scope>NUCLEOTIDE SEQUENCE [LARGE SCALE GENOMIC DNA]</scope>
    <source>
        <strain evidence="6 9">FDAARGOS_1148</strain>
    </source>
</reference>
<evidence type="ECO:0000313" key="6">
    <source>
        <dbReference type="EMBL" id="QQS82693.1"/>
    </source>
</evidence>
<keyword evidence="1" id="KW-0423">Lactose metabolism</keyword>
<dbReference type="InterPro" id="IPR018356">
    <property type="entry name" value="Tscrpt_reg_HTH_DeoR_CS"/>
</dbReference>
<sequence length="254" mass="28454">MITEKRFEVIINLLKEKEFLTLQELIKMTGCSASTIRRDLSKLQQQGKLQRVHGGATLKTTSLNEPKLSEKQVRNTQEKREIAKIAAMKIEDNDCIYIDAGSSTYEMVEYITAENIVVVTNGLTHVEALLQKGFKTIIVGGDVKANTLAAVGPKAIETIKRYHFDKVFIGMNGVDLEKGLTTPDEQEAYVKETAMKSGAQIYILIDSSKFAHTYFADVQIPQNKHALLLTSEKALQRQDIKAYRNRFVIKGGQS</sequence>
<keyword evidence="4" id="KW-0804">Transcription</keyword>
<gene>
    <name evidence="7" type="ORF">EIG99_01440</name>
    <name evidence="6" type="ORF">I6J05_12580</name>
</gene>
<dbReference type="SUPFAM" id="SSF100950">
    <property type="entry name" value="NagB/RpiA/CoA transferase-like"/>
    <property type="match status" value="1"/>
</dbReference>
<evidence type="ECO:0000313" key="9">
    <source>
        <dbReference type="Proteomes" id="UP000595942"/>
    </source>
</evidence>
<dbReference type="Pfam" id="PF00455">
    <property type="entry name" value="DeoRC"/>
    <property type="match status" value="1"/>
</dbReference>
<dbReference type="SUPFAM" id="SSF46785">
    <property type="entry name" value="Winged helix' DNA-binding domain"/>
    <property type="match status" value="1"/>
</dbReference>
<dbReference type="GO" id="GO:0003677">
    <property type="term" value="F:DNA binding"/>
    <property type="evidence" value="ECO:0007669"/>
    <property type="project" value="UniProtKB-KW"/>
</dbReference>
<evidence type="ECO:0000313" key="7">
    <source>
        <dbReference type="EMBL" id="RZI04247.1"/>
    </source>
</evidence>
<dbReference type="InterPro" id="IPR014036">
    <property type="entry name" value="DeoR-like_C"/>
</dbReference>
<dbReference type="InterPro" id="IPR036390">
    <property type="entry name" value="WH_DNA-bd_sf"/>
</dbReference>
<keyword evidence="3" id="KW-0238">DNA-binding</keyword>
<dbReference type="Proteomes" id="UP000293854">
    <property type="component" value="Unassembled WGS sequence"/>
</dbReference>
<dbReference type="EMBL" id="CP068073">
    <property type="protein sequence ID" value="QQS82693.1"/>
    <property type="molecule type" value="Genomic_DNA"/>
</dbReference>
<dbReference type="PANTHER" id="PTHR30363">
    <property type="entry name" value="HTH-TYPE TRANSCRIPTIONAL REGULATOR SRLR-RELATED"/>
    <property type="match status" value="1"/>
</dbReference>
<dbReference type="OrthoDB" id="9797223at2"/>
<keyword evidence="9" id="KW-1185">Reference proteome</keyword>
<feature type="domain" description="HTH deoR-type" evidence="5">
    <location>
        <begin position="3"/>
        <end position="58"/>
    </location>
</feature>
<protein>
    <submittedName>
        <fullName evidence="7">DeoR/GlpR transcriptional regulator</fullName>
    </submittedName>
</protein>
<evidence type="ECO:0000256" key="4">
    <source>
        <dbReference type="ARBA" id="ARBA00023163"/>
    </source>
</evidence>
<evidence type="ECO:0000256" key="1">
    <source>
        <dbReference type="ARBA" id="ARBA00022736"/>
    </source>
</evidence>
<name>A0A143PAG0_9STAP</name>
<dbReference type="SMART" id="SM01134">
    <property type="entry name" value="DeoRC"/>
    <property type="match status" value="1"/>
</dbReference>
<reference evidence="7 8" key="1">
    <citation type="submission" date="2018-11" db="EMBL/GenBank/DDBJ databases">
        <title>Genomic profiling of Staphylococcus species from a Poultry farm system in KwaZulu-Natal, South Africa.</title>
        <authorList>
            <person name="Amoako D.G."/>
            <person name="Somboro A.M."/>
            <person name="Abia A.L.K."/>
            <person name="Bester L.A."/>
            <person name="Essack S.Y."/>
        </authorList>
    </citation>
    <scope>NUCLEOTIDE SEQUENCE [LARGE SCALE GENOMIC DNA]</scope>
    <source>
        <strain evidence="7 8">SA11</strain>
    </source>
</reference>
<evidence type="ECO:0000313" key="8">
    <source>
        <dbReference type="Proteomes" id="UP000293854"/>
    </source>
</evidence>
<accession>A0A143PAG0</accession>
<dbReference type="RefSeq" id="WP_047132740.1">
    <property type="nucleotide sequence ID" value="NZ_CP015114.1"/>
</dbReference>
<evidence type="ECO:0000256" key="2">
    <source>
        <dbReference type="ARBA" id="ARBA00023015"/>
    </source>
</evidence>
<dbReference type="EMBL" id="RQTE01000031">
    <property type="protein sequence ID" value="RZI04247.1"/>
    <property type="molecule type" value="Genomic_DNA"/>
</dbReference>
<dbReference type="GeneID" id="93727401"/>
<dbReference type="Gene3D" id="1.10.10.10">
    <property type="entry name" value="Winged helix-like DNA-binding domain superfamily/Winged helix DNA-binding domain"/>
    <property type="match status" value="1"/>
</dbReference>
<dbReference type="KEGG" id="scv:A4G25_05950"/>
<dbReference type="SMART" id="SM00420">
    <property type="entry name" value="HTH_DEOR"/>
    <property type="match status" value="1"/>
</dbReference>
<dbReference type="InterPro" id="IPR050313">
    <property type="entry name" value="Carb_Metab_HTH_regulators"/>
</dbReference>
<dbReference type="Gene3D" id="3.40.50.1360">
    <property type="match status" value="1"/>
</dbReference>
<dbReference type="GO" id="GO:0003700">
    <property type="term" value="F:DNA-binding transcription factor activity"/>
    <property type="evidence" value="ECO:0007669"/>
    <property type="project" value="InterPro"/>
</dbReference>
<keyword evidence="2" id="KW-0805">Transcription regulation</keyword>
<dbReference type="Proteomes" id="UP000595942">
    <property type="component" value="Chromosome"/>
</dbReference>
<evidence type="ECO:0000256" key="3">
    <source>
        <dbReference type="ARBA" id="ARBA00023125"/>
    </source>
</evidence>
<dbReference type="InterPro" id="IPR037171">
    <property type="entry name" value="NagB/RpiA_transferase-like"/>
</dbReference>
<dbReference type="AlphaFoldDB" id="A0A143PAG0"/>